<reference evidence="3" key="1">
    <citation type="journal article" date="2019" name="Curr. Biol.">
        <title>Genome Sequence of Striga asiatica Provides Insight into the Evolution of Plant Parasitism.</title>
        <authorList>
            <person name="Yoshida S."/>
            <person name="Kim S."/>
            <person name="Wafula E.K."/>
            <person name="Tanskanen J."/>
            <person name="Kim Y.M."/>
            <person name="Honaas L."/>
            <person name="Yang Z."/>
            <person name="Spallek T."/>
            <person name="Conn C.E."/>
            <person name="Ichihashi Y."/>
            <person name="Cheong K."/>
            <person name="Cui S."/>
            <person name="Der J.P."/>
            <person name="Gundlach H."/>
            <person name="Jiao Y."/>
            <person name="Hori C."/>
            <person name="Ishida J.K."/>
            <person name="Kasahara H."/>
            <person name="Kiba T."/>
            <person name="Kim M.S."/>
            <person name="Koo N."/>
            <person name="Laohavisit A."/>
            <person name="Lee Y.H."/>
            <person name="Lumba S."/>
            <person name="McCourt P."/>
            <person name="Mortimer J.C."/>
            <person name="Mutuku J.M."/>
            <person name="Nomura T."/>
            <person name="Sasaki-Sekimoto Y."/>
            <person name="Seto Y."/>
            <person name="Wang Y."/>
            <person name="Wakatake T."/>
            <person name="Sakakibara H."/>
            <person name="Demura T."/>
            <person name="Yamaguchi S."/>
            <person name="Yoneyama K."/>
            <person name="Manabe R.I."/>
            <person name="Nelson D.C."/>
            <person name="Schulman A.H."/>
            <person name="Timko M.P."/>
            <person name="dePamphilis C.W."/>
            <person name="Choi D."/>
            <person name="Shirasu K."/>
        </authorList>
    </citation>
    <scope>NUCLEOTIDE SEQUENCE [LARGE SCALE GENOMIC DNA]</scope>
    <source>
        <strain evidence="3">cv. UVA1</strain>
    </source>
</reference>
<evidence type="ECO:0000256" key="1">
    <source>
        <dbReference type="SAM" id="MobiDB-lite"/>
    </source>
</evidence>
<keyword evidence="3" id="KW-1185">Reference proteome</keyword>
<dbReference type="AlphaFoldDB" id="A0A5A7NZK9"/>
<feature type="region of interest" description="Disordered" evidence="1">
    <location>
        <begin position="149"/>
        <end position="175"/>
    </location>
</feature>
<keyword evidence="2" id="KW-0808">Transferase</keyword>
<dbReference type="Proteomes" id="UP000325081">
    <property type="component" value="Unassembled WGS sequence"/>
</dbReference>
<sequence length="279" mass="30752">MDGETCSHSGRSQRRNLLRPTVVGPCSRRSSVRDRPGSLQPEGQTRCCCPRTMPAPAGNAPCTRVIPSLVCICERRNRPSCMELYGRRRCSLYAPRTASHGKARPIARPLQGTDSSCRVVYVPTPWSLSWRPPDNCLYLLKRPLGSSLERAGPADPKPPTEYLMSQGEGLGSQGEVGGGCERVGWGSSSTRLLLVLIVTEKLLLRPNIRGGNLIDGGMKLWWLKSTRRLGWRKPWPIEKSILRVELEEGGKSDGPIKEVNADGLVKEFKEIGPTKEAVL</sequence>
<protein>
    <submittedName>
        <fullName evidence="2">Nucleotidyltransferase family protein</fullName>
    </submittedName>
</protein>
<evidence type="ECO:0000313" key="3">
    <source>
        <dbReference type="Proteomes" id="UP000325081"/>
    </source>
</evidence>
<proteinExistence type="predicted"/>
<feature type="compositionally biased region" description="Polar residues" evidence="1">
    <location>
        <begin position="1"/>
        <end position="10"/>
    </location>
</feature>
<feature type="region of interest" description="Disordered" evidence="1">
    <location>
        <begin position="1"/>
        <end position="44"/>
    </location>
</feature>
<dbReference type="EMBL" id="BKCP01000669">
    <property type="protein sequence ID" value="GER25989.1"/>
    <property type="molecule type" value="Genomic_DNA"/>
</dbReference>
<accession>A0A5A7NZK9</accession>
<comment type="caution">
    <text evidence="2">The sequence shown here is derived from an EMBL/GenBank/DDBJ whole genome shotgun (WGS) entry which is preliminary data.</text>
</comment>
<organism evidence="2 3">
    <name type="scientific">Striga asiatica</name>
    <name type="common">Asiatic witchweed</name>
    <name type="synonym">Buchnera asiatica</name>
    <dbReference type="NCBI Taxonomy" id="4170"/>
    <lineage>
        <taxon>Eukaryota</taxon>
        <taxon>Viridiplantae</taxon>
        <taxon>Streptophyta</taxon>
        <taxon>Embryophyta</taxon>
        <taxon>Tracheophyta</taxon>
        <taxon>Spermatophyta</taxon>
        <taxon>Magnoliopsida</taxon>
        <taxon>eudicotyledons</taxon>
        <taxon>Gunneridae</taxon>
        <taxon>Pentapetalae</taxon>
        <taxon>asterids</taxon>
        <taxon>lamiids</taxon>
        <taxon>Lamiales</taxon>
        <taxon>Orobanchaceae</taxon>
        <taxon>Buchnereae</taxon>
        <taxon>Striga</taxon>
    </lineage>
</organism>
<evidence type="ECO:0000313" key="2">
    <source>
        <dbReference type="EMBL" id="GER25989.1"/>
    </source>
</evidence>
<gene>
    <name evidence="2" type="ORF">STAS_01611</name>
</gene>
<name>A0A5A7NZK9_STRAF</name>
<dbReference type="GO" id="GO:0016740">
    <property type="term" value="F:transferase activity"/>
    <property type="evidence" value="ECO:0007669"/>
    <property type="project" value="UniProtKB-KW"/>
</dbReference>